<dbReference type="GO" id="GO:0022857">
    <property type="term" value="F:transmembrane transporter activity"/>
    <property type="evidence" value="ECO:0007669"/>
    <property type="project" value="UniProtKB-ARBA"/>
</dbReference>
<evidence type="ECO:0000256" key="2">
    <source>
        <dbReference type="ARBA" id="ARBA00008034"/>
    </source>
</evidence>
<dbReference type="CDD" id="cd06550">
    <property type="entry name" value="TM_ABC_iron-siderophores_like"/>
    <property type="match status" value="1"/>
</dbReference>
<keyword evidence="6 8" id="KW-0472">Membrane</keyword>
<feature type="transmembrane region" description="Helical" evidence="8">
    <location>
        <begin position="252"/>
        <end position="271"/>
    </location>
</feature>
<evidence type="ECO:0000313" key="9">
    <source>
        <dbReference type="EMBL" id="EAB8479633.1"/>
    </source>
</evidence>
<proteinExistence type="inferred from homology"/>
<feature type="transmembrane region" description="Helical" evidence="8">
    <location>
        <begin position="185"/>
        <end position="211"/>
    </location>
</feature>
<keyword evidence="3" id="KW-0408">Iron</keyword>
<sequence length="292" mass="30492">MITTSLISLFAEPFSYIFMIKAIFGGAAVGALCGILSCFVTLKGWSLLGDALSHSVVPGVAVAALIGGPFALGAFIAGLLAVLGIGIVERNSVLKNDAVIGVIFTAFFAAGLFIISVFPTNIRIQSILFGNLLGISSADLLQVGIIGLICIITFVVKWKDLLIYCFDPNHARAIGLKVNALHLTLLILLSLAAVAALQAVGALLVVAMLITPGATAQLLTERFGRMLFIAPVLAALACMGGAYASYFLDGSTGGAIVVLQTSMFILALVFAPKKGILATRRRRDALNKEPAR</sequence>
<evidence type="ECO:0000256" key="7">
    <source>
        <dbReference type="RuleBase" id="RU003943"/>
    </source>
</evidence>
<evidence type="ECO:0000256" key="4">
    <source>
        <dbReference type="ARBA" id="ARBA00022692"/>
    </source>
</evidence>
<dbReference type="PANTHER" id="PTHR30477:SF13">
    <property type="entry name" value="IRON TRANSPORT SYSTEM MEMBRANE PROTEIN HI_0360-RELATED"/>
    <property type="match status" value="1"/>
</dbReference>
<evidence type="ECO:0000256" key="3">
    <source>
        <dbReference type="ARBA" id="ARBA00022496"/>
    </source>
</evidence>
<name>A0A3Y9C6N1_SALEB</name>
<dbReference type="GO" id="GO:0043190">
    <property type="term" value="C:ATP-binding cassette (ABC) transporter complex"/>
    <property type="evidence" value="ECO:0007669"/>
    <property type="project" value="InterPro"/>
</dbReference>
<keyword evidence="3" id="KW-0406">Ion transport</keyword>
<dbReference type="GO" id="GO:0010043">
    <property type="term" value="P:response to zinc ion"/>
    <property type="evidence" value="ECO:0007669"/>
    <property type="project" value="TreeGrafter"/>
</dbReference>
<keyword evidence="7" id="KW-0813">Transport</keyword>
<dbReference type="Pfam" id="PF00950">
    <property type="entry name" value="ABC-3"/>
    <property type="match status" value="1"/>
</dbReference>
<dbReference type="FunFam" id="1.10.3470.10:FF:000003">
    <property type="entry name" value="Iron ABC transporter permease SitD"/>
    <property type="match status" value="1"/>
</dbReference>
<keyword evidence="3" id="KW-0410">Iron transport</keyword>
<accession>A0A3Y9C6N1</accession>
<feature type="transmembrane region" description="Helical" evidence="8">
    <location>
        <begin position="99"/>
        <end position="120"/>
    </location>
</feature>
<evidence type="ECO:0000256" key="6">
    <source>
        <dbReference type="ARBA" id="ARBA00023136"/>
    </source>
</evidence>
<comment type="subcellular location">
    <subcellularLocation>
        <location evidence="7">Cell membrane</location>
        <topology evidence="7">Multi-pass membrane protein</topology>
    </subcellularLocation>
    <subcellularLocation>
        <location evidence="1">Membrane</location>
        <topology evidence="1">Multi-pass membrane protein</topology>
    </subcellularLocation>
</comment>
<reference evidence="9" key="1">
    <citation type="submission" date="2018-08" db="EMBL/GenBank/DDBJ databases">
        <authorList>
            <person name="Ashton P.M."/>
            <person name="Dallman T."/>
            <person name="Nair S."/>
            <person name="De Pinna E."/>
            <person name="Peters T."/>
            <person name="Grant K."/>
        </authorList>
    </citation>
    <scope>NUCLEOTIDE SEQUENCE [LARGE SCALE GENOMIC DNA]</scope>
    <source>
        <strain evidence="9">43913</strain>
    </source>
</reference>
<feature type="transmembrane region" description="Helical" evidence="8">
    <location>
        <begin position="223"/>
        <end position="246"/>
    </location>
</feature>
<dbReference type="Gene3D" id="1.10.3470.10">
    <property type="entry name" value="ABC transporter involved in vitamin B12 uptake, BtuC"/>
    <property type="match status" value="1"/>
</dbReference>
<dbReference type="GO" id="GO:0006826">
    <property type="term" value="P:iron ion transport"/>
    <property type="evidence" value="ECO:0007669"/>
    <property type="project" value="UniProtKB-KW"/>
</dbReference>
<comment type="caution">
    <text evidence="9">The sequence shown here is derived from an EMBL/GenBank/DDBJ whole genome shotgun (WGS) entry which is preliminary data.</text>
</comment>
<evidence type="ECO:0000256" key="5">
    <source>
        <dbReference type="ARBA" id="ARBA00022989"/>
    </source>
</evidence>
<keyword evidence="5 8" id="KW-1133">Transmembrane helix</keyword>
<dbReference type="GO" id="GO:0071281">
    <property type="term" value="P:cellular response to iron ion"/>
    <property type="evidence" value="ECO:0007669"/>
    <property type="project" value="UniProtKB-ARBA"/>
</dbReference>
<keyword evidence="4 7" id="KW-0812">Transmembrane</keyword>
<dbReference type="AlphaFoldDB" id="A0A3Y9C6N1"/>
<dbReference type="InterPro" id="IPR037294">
    <property type="entry name" value="ABC_BtuC-like"/>
</dbReference>
<dbReference type="PANTHER" id="PTHR30477">
    <property type="entry name" value="ABC-TRANSPORTER METAL-BINDING PROTEIN"/>
    <property type="match status" value="1"/>
</dbReference>
<feature type="transmembrane region" description="Helical" evidence="8">
    <location>
        <begin position="132"/>
        <end position="156"/>
    </location>
</feature>
<organism evidence="9">
    <name type="scientific">Salmonella enterica subsp. enterica serovar Java</name>
    <dbReference type="NCBI Taxonomy" id="224729"/>
    <lineage>
        <taxon>Bacteria</taxon>
        <taxon>Pseudomonadati</taxon>
        <taxon>Pseudomonadota</taxon>
        <taxon>Gammaproteobacteria</taxon>
        <taxon>Enterobacterales</taxon>
        <taxon>Enterobacteriaceae</taxon>
        <taxon>Salmonella</taxon>
    </lineage>
</organism>
<feature type="transmembrane region" description="Helical" evidence="8">
    <location>
        <begin position="16"/>
        <end position="40"/>
    </location>
</feature>
<evidence type="ECO:0000256" key="1">
    <source>
        <dbReference type="ARBA" id="ARBA00004141"/>
    </source>
</evidence>
<feature type="transmembrane region" description="Helical" evidence="8">
    <location>
        <begin position="60"/>
        <end position="87"/>
    </location>
</feature>
<protein>
    <submittedName>
        <fullName evidence="9">Metal ABC transporter permease</fullName>
    </submittedName>
</protein>
<dbReference type="InterPro" id="IPR001626">
    <property type="entry name" value="ABC_TroCD"/>
</dbReference>
<dbReference type="Proteomes" id="UP000839644">
    <property type="component" value="Unassembled WGS sequence"/>
</dbReference>
<evidence type="ECO:0000256" key="8">
    <source>
        <dbReference type="SAM" id="Phobius"/>
    </source>
</evidence>
<comment type="similarity">
    <text evidence="2 7">Belongs to the ABC-3 integral membrane protein family.</text>
</comment>
<dbReference type="SUPFAM" id="SSF81345">
    <property type="entry name" value="ABC transporter involved in vitamin B12 uptake, BtuC"/>
    <property type="match status" value="1"/>
</dbReference>
<gene>
    <name evidence="9" type="ORF">AU894_26370</name>
</gene>
<dbReference type="EMBL" id="AAAFYZ010000119">
    <property type="protein sequence ID" value="EAB8479633.1"/>
    <property type="molecule type" value="Genomic_DNA"/>
</dbReference>